<dbReference type="EMBL" id="JACXSI010000027">
    <property type="protein sequence ID" value="MBD3109081.1"/>
    <property type="molecule type" value="Genomic_DNA"/>
</dbReference>
<organism evidence="3 4">
    <name type="scientific">Peribacillus faecalis</name>
    <dbReference type="NCBI Taxonomy" id="2772559"/>
    <lineage>
        <taxon>Bacteria</taxon>
        <taxon>Bacillati</taxon>
        <taxon>Bacillota</taxon>
        <taxon>Bacilli</taxon>
        <taxon>Bacillales</taxon>
        <taxon>Bacillaceae</taxon>
        <taxon>Peribacillus</taxon>
    </lineage>
</organism>
<keyword evidence="2" id="KW-0812">Transmembrane</keyword>
<name>A0A927CWX2_9BACI</name>
<evidence type="ECO:0000256" key="1">
    <source>
        <dbReference type="SAM" id="MobiDB-lite"/>
    </source>
</evidence>
<accession>A0A927CWX2</accession>
<keyword evidence="2" id="KW-1133">Transmembrane helix</keyword>
<sequence length="58" mass="6855">MDSQGFVLFLQILIIFAWFLPLIIPYWILKHWAEEKRKNDSGGKLKFEPIGKLKPNEP</sequence>
<comment type="caution">
    <text evidence="3">The sequence shown here is derived from an EMBL/GenBank/DDBJ whole genome shotgun (WGS) entry which is preliminary data.</text>
</comment>
<evidence type="ECO:0000313" key="3">
    <source>
        <dbReference type="EMBL" id="MBD3109081.1"/>
    </source>
</evidence>
<reference evidence="3" key="1">
    <citation type="submission" date="2020-09" db="EMBL/GenBank/DDBJ databases">
        <title>Bacillus faecalis sp. nov., a moderately halophilic bacterium isolated from cow faeces.</title>
        <authorList>
            <person name="Jiang L."/>
            <person name="Lee J."/>
        </authorList>
    </citation>
    <scope>NUCLEOTIDE SEQUENCE</scope>
    <source>
        <strain evidence="3">AGMB 02131</strain>
    </source>
</reference>
<dbReference type="Proteomes" id="UP000602076">
    <property type="component" value="Unassembled WGS sequence"/>
</dbReference>
<evidence type="ECO:0000313" key="4">
    <source>
        <dbReference type="Proteomes" id="UP000602076"/>
    </source>
</evidence>
<evidence type="ECO:0000256" key="2">
    <source>
        <dbReference type="SAM" id="Phobius"/>
    </source>
</evidence>
<feature type="region of interest" description="Disordered" evidence="1">
    <location>
        <begin position="37"/>
        <end position="58"/>
    </location>
</feature>
<keyword evidence="2" id="KW-0472">Membrane</keyword>
<feature type="transmembrane region" description="Helical" evidence="2">
    <location>
        <begin position="6"/>
        <end position="29"/>
    </location>
</feature>
<proteinExistence type="predicted"/>
<keyword evidence="4" id="KW-1185">Reference proteome</keyword>
<dbReference type="AlphaFoldDB" id="A0A927CWX2"/>
<gene>
    <name evidence="3" type="ORF">IEO70_11990</name>
</gene>
<protein>
    <submittedName>
        <fullName evidence="3">Uncharacterized protein</fullName>
    </submittedName>
</protein>
<dbReference type="RefSeq" id="WP_190998621.1">
    <property type="nucleotide sequence ID" value="NZ_JACXSI010000027.1"/>
</dbReference>